<accession>A0A9Q1BPP7</accession>
<dbReference type="AlphaFoldDB" id="A0A9Q1BPP7"/>
<comment type="caution">
    <text evidence="1">The sequence shown here is derived from an EMBL/GenBank/DDBJ whole genome shotgun (WGS) entry which is preliminary data.</text>
</comment>
<evidence type="ECO:0000313" key="2">
    <source>
        <dbReference type="Proteomes" id="UP001152320"/>
    </source>
</evidence>
<gene>
    <name evidence="1" type="ORF">HOLleu_26746</name>
</gene>
<dbReference type="OrthoDB" id="10063766at2759"/>
<evidence type="ECO:0000313" key="1">
    <source>
        <dbReference type="EMBL" id="KAJ8030351.1"/>
    </source>
</evidence>
<protein>
    <recommendedName>
        <fullName evidence="3">RNA-directed DNA polymerase from mobile element jockey-like</fullName>
    </recommendedName>
</protein>
<evidence type="ECO:0008006" key="3">
    <source>
        <dbReference type="Google" id="ProtNLM"/>
    </source>
</evidence>
<proteinExistence type="predicted"/>
<dbReference type="Proteomes" id="UP001152320">
    <property type="component" value="Chromosome 13"/>
</dbReference>
<organism evidence="1 2">
    <name type="scientific">Holothuria leucospilota</name>
    <name type="common">Black long sea cucumber</name>
    <name type="synonym">Mertensiothuria leucospilota</name>
    <dbReference type="NCBI Taxonomy" id="206669"/>
    <lineage>
        <taxon>Eukaryota</taxon>
        <taxon>Metazoa</taxon>
        <taxon>Echinodermata</taxon>
        <taxon>Eleutherozoa</taxon>
        <taxon>Echinozoa</taxon>
        <taxon>Holothuroidea</taxon>
        <taxon>Aspidochirotacea</taxon>
        <taxon>Aspidochirotida</taxon>
        <taxon>Holothuriidae</taxon>
        <taxon>Holothuria</taxon>
    </lineage>
</organism>
<keyword evidence="2" id="KW-1185">Reference proteome</keyword>
<sequence length="98" mass="11609">MRRFRADLIETYRIIRGFEEVEPASLFEMRFGFTRGHSHMIYKGHCSLNTRKYFFTQRVINAWNHLPSEAVDCTSINTFKSFLTKDCLGRLMGDYMSL</sequence>
<dbReference type="EMBL" id="JAIZAY010000013">
    <property type="protein sequence ID" value="KAJ8030351.1"/>
    <property type="molecule type" value="Genomic_DNA"/>
</dbReference>
<name>A0A9Q1BPP7_HOLLE</name>
<reference evidence="1" key="1">
    <citation type="submission" date="2021-10" db="EMBL/GenBank/DDBJ databases">
        <title>Tropical sea cucumber genome reveals ecological adaptation and Cuvierian tubules defense mechanism.</title>
        <authorList>
            <person name="Chen T."/>
        </authorList>
    </citation>
    <scope>NUCLEOTIDE SEQUENCE</scope>
    <source>
        <strain evidence="1">Nanhai2018</strain>
        <tissue evidence="1">Muscle</tissue>
    </source>
</reference>